<feature type="region of interest" description="Disordered" evidence="2">
    <location>
        <begin position="239"/>
        <end position="259"/>
    </location>
</feature>
<reference evidence="4 5" key="1">
    <citation type="submission" date="2024-12" db="EMBL/GenBank/DDBJ databases">
        <title>The coexistence of Mycolicibacterium septicum and Mycolicibacterium nivoides in clinical samples.</title>
        <authorList>
            <person name="Wang C."/>
            <person name="Feng Y."/>
            <person name="Zong Z."/>
        </authorList>
    </citation>
    <scope>NUCLEOTIDE SEQUENCE [LARGE SCALE GENOMIC DNA]</scope>
    <source>
        <strain evidence="4 5">120309</strain>
    </source>
</reference>
<keyword evidence="1" id="KW-0175">Coiled coil</keyword>
<organism evidence="4 5">
    <name type="scientific">Mycolicibacterium nivoides</name>
    <dbReference type="NCBI Taxonomy" id="2487344"/>
    <lineage>
        <taxon>Bacteria</taxon>
        <taxon>Bacillati</taxon>
        <taxon>Actinomycetota</taxon>
        <taxon>Actinomycetes</taxon>
        <taxon>Mycobacteriales</taxon>
        <taxon>Mycobacteriaceae</taxon>
        <taxon>Mycolicibacterium</taxon>
    </lineage>
</organism>
<name>A0ABW9LLG7_9MYCO</name>
<dbReference type="RefSeq" id="WP_409546068.1">
    <property type="nucleotide sequence ID" value="NZ_JBKBDD010000040.1"/>
</dbReference>
<dbReference type="EMBL" id="JBKBDD010000040">
    <property type="protein sequence ID" value="MFN6548737.1"/>
    <property type="molecule type" value="Genomic_DNA"/>
</dbReference>
<proteinExistence type="predicted"/>
<evidence type="ECO:0000256" key="3">
    <source>
        <dbReference type="SAM" id="Phobius"/>
    </source>
</evidence>
<keyword evidence="3" id="KW-0472">Membrane</keyword>
<gene>
    <name evidence="4" type="ORF">ACK4CT_36970</name>
</gene>
<feature type="transmembrane region" description="Helical" evidence="3">
    <location>
        <begin position="271"/>
        <end position="294"/>
    </location>
</feature>
<feature type="coiled-coil region" evidence="1">
    <location>
        <begin position="171"/>
        <end position="198"/>
    </location>
</feature>
<accession>A0ABW9LLG7</accession>
<comment type="caution">
    <text evidence="4">The sequence shown here is derived from an EMBL/GenBank/DDBJ whole genome shotgun (WGS) entry which is preliminary data.</text>
</comment>
<protein>
    <submittedName>
        <fullName evidence="4">Uncharacterized protein</fullName>
    </submittedName>
</protein>
<feature type="compositionally biased region" description="Pro residues" evidence="2">
    <location>
        <begin position="306"/>
        <end position="318"/>
    </location>
</feature>
<evidence type="ECO:0000313" key="4">
    <source>
        <dbReference type="EMBL" id="MFN6548737.1"/>
    </source>
</evidence>
<evidence type="ECO:0000256" key="1">
    <source>
        <dbReference type="SAM" id="Coils"/>
    </source>
</evidence>
<keyword evidence="3" id="KW-0812">Transmembrane</keyword>
<feature type="region of interest" description="Disordered" evidence="2">
    <location>
        <begin position="302"/>
        <end position="326"/>
    </location>
</feature>
<keyword evidence="5" id="KW-1185">Reference proteome</keyword>
<dbReference type="Proteomes" id="UP001635816">
    <property type="component" value="Unassembled WGS sequence"/>
</dbReference>
<evidence type="ECO:0000313" key="5">
    <source>
        <dbReference type="Proteomes" id="UP001635816"/>
    </source>
</evidence>
<keyword evidence="3" id="KW-1133">Transmembrane helix</keyword>
<sequence>MSTTETSDVVPALAAARLAVVERIEATATSRWPHPVCGYPRRAAYELDEQIAAAARHRLDRGQVPAVPWNADKRDIAGIEYVPWVRNTRMYPTGVIGDTPCAIIVAAESICVEIREVYRDLELPLSGQLDLDAELHEIAWAVAHILDLSTEDESHGPIANEERRAAAAEVREALIDHVAALELQRTELQRRLDDRREVEAQCQQEAREQQRRVEVLDPPDLSKTFGAAWLHQQAAARISQHNPDDVAVPTPPEGNSEAPRNSVMSFLSRHYLAFGYVGVACGVALIILVAVGYATAPRFEDQPSVPTGPAPEVIPPGAAPSGPAPEVTSPGAAYYGPPPGVVLPGVKVVRPGEQSYLPDGTPWTVRTFEPGCYWNEAATPDTPTGHYGWQACRSTR</sequence>
<evidence type="ECO:0000256" key="2">
    <source>
        <dbReference type="SAM" id="MobiDB-lite"/>
    </source>
</evidence>